<feature type="region of interest" description="Disordered" evidence="1">
    <location>
        <begin position="538"/>
        <end position="559"/>
    </location>
</feature>
<dbReference type="EMBL" id="CAIX01000068">
    <property type="protein sequence ID" value="CCI44355.1"/>
    <property type="molecule type" value="Genomic_DNA"/>
</dbReference>
<evidence type="ECO:0000256" key="1">
    <source>
        <dbReference type="SAM" id="MobiDB-lite"/>
    </source>
</evidence>
<dbReference type="OrthoDB" id="70300at2759"/>
<keyword evidence="3" id="KW-1185">Reference proteome</keyword>
<evidence type="ECO:0000313" key="2">
    <source>
        <dbReference type="EMBL" id="CCI44355.1"/>
    </source>
</evidence>
<dbReference type="PANTHER" id="PTHR37028">
    <property type="entry name" value="UNNAMED PRODUCT-RELATED"/>
    <property type="match status" value="1"/>
</dbReference>
<feature type="compositionally biased region" description="Basic and acidic residues" evidence="1">
    <location>
        <begin position="266"/>
        <end position="279"/>
    </location>
</feature>
<gene>
    <name evidence="2" type="ORF">BN9_051640</name>
</gene>
<sequence>MRTECNEMTELLERLRTGEITKSQLFEQITRLHPTAIEPKSHSIKNIDLIRRSTSTISTHVDPVQELLATSASDLKSRFPIVCTHSDLSQECSSEEEDSSAQSSVLAQRDFCQSVSSGGARINQSKGSANYKSQQVLDITKSESCNIEKDCREEVENDDSNASSPITGLANADEIGKLNSMVNSRVYSSTALGLREHILSQTRQNSTSSKEMTKSISYAYRPFNTDEDILVDTKDRRRKSVDDFTRDQRNEPLQQSFSLSNSAHMSPKDDGFHSDGSTKREKKHSSSNNFHTRVLRWLARKDSQQEHIKQQLLLTELKDCSFSPQLNSKSMRFAEMSRIRKGFVTNKANCTASYAASERLYQQKGRYKEREELTARFMDQQEAILRQECTFQPQINISYAVSTKVRSKYLEKAVPSPATYAAHAQASEYALKECTFKPKVNTISPSMISAHLYLKQNIFDRLSRMESQKKSSNFAGCQNDSELRPSNQTESDLFVNQATDPDAFDLITSDLTGQDSPSGIALSRSISGFLRDTNSIRQRNCSSKKSRPHSAGKVLMKGKEQDQRFRNFIERQHFYEQAKHQRLEKSKQQKQSNHRFSMNKHSAKMMANGRKGEFLERVTKDLIMREREALKKNYMSYADPHCTFRPKINQTSARRKARSIMELSRGDLLRRETAKRLVKIQMEQDEMARLTFHPQLNPVSDKAHSKLKILKSPETYLQRVRQQIDIREKKQRNAAKEKEAKELTKCTFHPSTIQAPAYVHHIAKSVSIRKRLRQQTDNQRRKESVEQWK</sequence>
<evidence type="ECO:0000313" key="3">
    <source>
        <dbReference type="Proteomes" id="UP000053237"/>
    </source>
</evidence>
<accession>A0A024GCF1</accession>
<feature type="region of interest" description="Disordered" evidence="1">
    <location>
        <begin position="240"/>
        <end position="288"/>
    </location>
</feature>
<dbReference type="PANTHER" id="PTHR37028:SF4">
    <property type="entry name" value="ALMS MOTIF DOMAIN-CONTAINING PROTEIN"/>
    <property type="match status" value="1"/>
</dbReference>
<dbReference type="InParanoid" id="A0A024GCF1"/>
<name>A0A024GCF1_9STRA</name>
<protein>
    <submittedName>
        <fullName evidence="2">Uncharacterized protein</fullName>
    </submittedName>
</protein>
<reference evidence="2 3" key="1">
    <citation type="submission" date="2012-05" db="EMBL/GenBank/DDBJ databases">
        <title>Recombination and specialization in a pathogen metapopulation.</title>
        <authorList>
            <person name="Gardiner A."/>
            <person name="Kemen E."/>
            <person name="Schultz-Larsen T."/>
            <person name="MacLean D."/>
            <person name="Van Oosterhout C."/>
            <person name="Jones J.D.G."/>
        </authorList>
    </citation>
    <scope>NUCLEOTIDE SEQUENCE [LARGE SCALE GENOMIC DNA]</scope>
    <source>
        <strain evidence="2 3">Ac Nc2</strain>
    </source>
</reference>
<feature type="compositionally biased region" description="Polar residues" evidence="1">
    <location>
        <begin position="251"/>
        <end position="264"/>
    </location>
</feature>
<dbReference type="Proteomes" id="UP000053237">
    <property type="component" value="Unassembled WGS sequence"/>
</dbReference>
<organism evidence="2 3">
    <name type="scientific">Albugo candida</name>
    <dbReference type="NCBI Taxonomy" id="65357"/>
    <lineage>
        <taxon>Eukaryota</taxon>
        <taxon>Sar</taxon>
        <taxon>Stramenopiles</taxon>
        <taxon>Oomycota</taxon>
        <taxon>Peronosporomycetes</taxon>
        <taxon>Albuginales</taxon>
        <taxon>Albuginaceae</taxon>
        <taxon>Albugo</taxon>
    </lineage>
</organism>
<proteinExistence type="predicted"/>
<dbReference type="AlphaFoldDB" id="A0A024GCF1"/>
<comment type="caution">
    <text evidence="2">The sequence shown here is derived from an EMBL/GenBank/DDBJ whole genome shotgun (WGS) entry which is preliminary data.</text>
</comment>
<feature type="compositionally biased region" description="Basic and acidic residues" evidence="1">
    <location>
        <begin position="240"/>
        <end position="250"/>
    </location>
</feature>